<evidence type="ECO:0000259" key="1">
    <source>
        <dbReference type="Pfam" id="PF03099"/>
    </source>
</evidence>
<dbReference type="PANTHER" id="PTHR12835:SF5">
    <property type="entry name" value="BIOTIN--PROTEIN LIGASE"/>
    <property type="match status" value="1"/>
</dbReference>
<dbReference type="Proteomes" id="UP000683360">
    <property type="component" value="Unassembled WGS sequence"/>
</dbReference>
<dbReference type="PANTHER" id="PTHR12835">
    <property type="entry name" value="BIOTIN PROTEIN LIGASE"/>
    <property type="match status" value="1"/>
</dbReference>
<gene>
    <name evidence="2" type="ORF">MEDL_61781</name>
</gene>
<comment type="caution">
    <text evidence="2">The sequence shown here is derived from an EMBL/GenBank/DDBJ whole genome shotgun (WGS) entry which is preliminary data.</text>
</comment>
<proteinExistence type="predicted"/>
<dbReference type="EC" id="6.3.4.15" evidence="2"/>
<dbReference type="GO" id="GO:0005737">
    <property type="term" value="C:cytoplasm"/>
    <property type="evidence" value="ECO:0007669"/>
    <property type="project" value="TreeGrafter"/>
</dbReference>
<accession>A0A8S3V5V8</accession>
<dbReference type="OrthoDB" id="10250105at2759"/>
<sequence>MFITAGYLYLYAVHWLRRTRKHTLYRKTITDIFQRGSVLAHKYGTFDTLTDQLLKDVSYIQRVNHIRDSRIILSEITPKVKINLTEWTTYFALEPHQYDKSSEDVWVLVESIRPEDAQEYMEEEEAKNMKTNMLDLGRPIAWKTGPPFGIIMKCSQENFVAMCVAFSDLALSTDEDLIVQKVLSIDVEGHASNLVQKTDEECSMMNNFDEATEVGRCSNESMASSRSVGNMEEVLDGADNDEVDSIATNEDDLQRMMGESGYGEALSEMIPMPAVFIPPDQNCYILYHLKHDQVASIPWADNCALLVVSCDNLYDRVDAAFLQFIEQGGKVISFGSSLDSDFVPRRELRTHPDISVVDYEKWKKVTLLCGRYCYLPQESVKDLMCIQSLCQDKDGQAMIVDIKPKAEGQGRAILSQVLLDQDPTDIAATVEMFNVLKESNSDLKSSIMSSIEKHLTEGKLKSTSLTLKFISPGEVVMATKDLLPVVSSDSGKIPFNEALYWKNLSTKRLGNTVFYTDVIHSTMPVLESLQFSCPDNNGLITISTVQTNGKGRGDNFWLSPAGCAMFTIHVCLPLSSHLGKAASFLQHLTSLAVVEGIRTLPGYQWEGTSSLPGYQVRKTESFLLSLHLCPVGGNQFTARISGKKDRIFPFIITFMSCGREPVHCQAIR</sequence>
<dbReference type="GO" id="GO:0004077">
    <property type="term" value="F:biotin--[biotin carboxyl-carrier protein] ligase activity"/>
    <property type="evidence" value="ECO:0007669"/>
    <property type="project" value="UniProtKB-EC"/>
</dbReference>
<reference evidence="2" key="1">
    <citation type="submission" date="2021-03" db="EMBL/GenBank/DDBJ databases">
        <authorList>
            <person name="Bekaert M."/>
        </authorList>
    </citation>
    <scope>NUCLEOTIDE SEQUENCE</scope>
</reference>
<evidence type="ECO:0000313" key="2">
    <source>
        <dbReference type="EMBL" id="CAG2250039.1"/>
    </source>
</evidence>
<name>A0A8S3V5V8_MYTED</name>
<dbReference type="EC" id="6.3.4.11" evidence="2"/>
<keyword evidence="3" id="KW-1185">Reference proteome</keyword>
<evidence type="ECO:0000313" key="3">
    <source>
        <dbReference type="Proteomes" id="UP000683360"/>
    </source>
</evidence>
<dbReference type="EC" id="6.3.4.9" evidence="2"/>
<dbReference type="EC" id="6.3.4.10" evidence="2"/>
<dbReference type="Gene3D" id="3.30.930.10">
    <property type="entry name" value="Bira Bifunctional Protein, Domain 2"/>
    <property type="match status" value="1"/>
</dbReference>
<protein>
    <submittedName>
        <fullName evidence="2">HLCS</fullName>
        <ecNumber evidence="2">6.3.4.10</ecNumber>
        <ecNumber evidence="2">6.3.4.11</ecNumber>
        <ecNumber evidence="2">6.3.4.15</ecNumber>
        <ecNumber evidence="2">6.3.4.9</ecNumber>
    </submittedName>
</protein>
<dbReference type="Pfam" id="PF03099">
    <property type="entry name" value="BPL_LplA_LipB"/>
    <property type="match status" value="1"/>
</dbReference>
<dbReference type="SUPFAM" id="SSF55681">
    <property type="entry name" value="Class II aaRS and biotin synthetases"/>
    <property type="match status" value="1"/>
</dbReference>
<dbReference type="InterPro" id="IPR045864">
    <property type="entry name" value="aa-tRNA-synth_II/BPL/LPL"/>
</dbReference>
<feature type="domain" description="BPL/LPL catalytic" evidence="1">
    <location>
        <begin position="517"/>
        <end position="599"/>
    </location>
</feature>
<keyword evidence="2" id="KW-0436">Ligase</keyword>
<dbReference type="InterPro" id="IPR004143">
    <property type="entry name" value="BPL_LPL_catalytic"/>
</dbReference>
<organism evidence="2 3">
    <name type="scientific">Mytilus edulis</name>
    <name type="common">Blue mussel</name>
    <dbReference type="NCBI Taxonomy" id="6550"/>
    <lineage>
        <taxon>Eukaryota</taxon>
        <taxon>Metazoa</taxon>
        <taxon>Spiralia</taxon>
        <taxon>Lophotrochozoa</taxon>
        <taxon>Mollusca</taxon>
        <taxon>Bivalvia</taxon>
        <taxon>Autobranchia</taxon>
        <taxon>Pteriomorphia</taxon>
        <taxon>Mytilida</taxon>
        <taxon>Mytiloidea</taxon>
        <taxon>Mytilidae</taxon>
        <taxon>Mytilinae</taxon>
        <taxon>Mytilus</taxon>
    </lineage>
</organism>
<dbReference type="EMBL" id="CAJPWZ010003028">
    <property type="protein sequence ID" value="CAG2250039.1"/>
    <property type="molecule type" value="Genomic_DNA"/>
</dbReference>
<dbReference type="AlphaFoldDB" id="A0A8S3V5V8"/>